<accession>A0A812ALB5</accession>
<reference evidence="7" key="1">
    <citation type="submission" date="2021-01" db="EMBL/GenBank/DDBJ databases">
        <authorList>
            <person name="Li R."/>
            <person name="Bekaert M."/>
        </authorList>
    </citation>
    <scope>NUCLEOTIDE SEQUENCE</scope>
    <source>
        <strain evidence="7">Farmed</strain>
    </source>
</reference>
<comment type="caution">
    <text evidence="7">The sequence shown here is derived from an EMBL/GenBank/DDBJ whole genome shotgun (WGS) entry which is preliminary data.</text>
</comment>
<organism evidence="7 8">
    <name type="scientific">Acanthosepion pharaonis</name>
    <name type="common">Pharaoh cuttlefish</name>
    <name type="synonym">Sepia pharaonis</name>
    <dbReference type="NCBI Taxonomy" id="158019"/>
    <lineage>
        <taxon>Eukaryota</taxon>
        <taxon>Metazoa</taxon>
        <taxon>Spiralia</taxon>
        <taxon>Lophotrochozoa</taxon>
        <taxon>Mollusca</taxon>
        <taxon>Cephalopoda</taxon>
        <taxon>Coleoidea</taxon>
        <taxon>Decapodiformes</taxon>
        <taxon>Sepiida</taxon>
        <taxon>Sepiina</taxon>
        <taxon>Sepiidae</taxon>
        <taxon>Acanthosepion</taxon>
    </lineage>
</organism>
<dbReference type="GO" id="GO:0022857">
    <property type="term" value="F:transmembrane transporter activity"/>
    <property type="evidence" value="ECO:0007669"/>
    <property type="project" value="InterPro"/>
</dbReference>
<dbReference type="InterPro" id="IPR020846">
    <property type="entry name" value="MFS_dom"/>
</dbReference>
<feature type="transmembrane region" description="Helical" evidence="5">
    <location>
        <begin position="494"/>
        <end position="513"/>
    </location>
</feature>
<evidence type="ECO:0000256" key="2">
    <source>
        <dbReference type="ARBA" id="ARBA00022692"/>
    </source>
</evidence>
<dbReference type="EMBL" id="CAHIKZ030000027">
    <property type="protein sequence ID" value="CAE1142037.1"/>
    <property type="molecule type" value="Genomic_DNA"/>
</dbReference>
<dbReference type="SUPFAM" id="SSF103473">
    <property type="entry name" value="MFS general substrate transporter"/>
    <property type="match status" value="1"/>
</dbReference>
<evidence type="ECO:0000313" key="7">
    <source>
        <dbReference type="EMBL" id="CAE1142037.1"/>
    </source>
</evidence>
<feature type="transmembrane region" description="Helical" evidence="5">
    <location>
        <begin position="525"/>
        <end position="546"/>
    </location>
</feature>
<keyword evidence="3 5" id="KW-1133">Transmembrane helix</keyword>
<dbReference type="PROSITE" id="PS00216">
    <property type="entry name" value="SUGAR_TRANSPORT_1"/>
    <property type="match status" value="1"/>
</dbReference>
<evidence type="ECO:0000256" key="5">
    <source>
        <dbReference type="SAM" id="Phobius"/>
    </source>
</evidence>
<dbReference type="AlphaFoldDB" id="A0A812ALB5"/>
<name>A0A812ALB5_ACAPH</name>
<comment type="subcellular location">
    <subcellularLocation>
        <location evidence="1">Membrane</location>
        <topology evidence="1">Multi-pass membrane protein</topology>
    </subcellularLocation>
</comment>
<evidence type="ECO:0000256" key="3">
    <source>
        <dbReference type="ARBA" id="ARBA00022989"/>
    </source>
</evidence>
<gene>
    <name evidence="7" type="ORF">SPHA_986</name>
</gene>
<dbReference type="InterPro" id="IPR036259">
    <property type="entry name" value="MFS_trans_sf"/>
</dbReference>
<dbReference type="Pfam" id="PF00083">
    <property type="entry name" value="Sugar_tr"/>
    <property type="match status" value="1"/>
</dbReference>
<proteinExistence type="predicted"/>
<keyword evidence="2 5" id="KW-0812">Transmembrane</keyword>
<dbReference type="PROSITE" id="PS50850">
    <property type="entry name" value="MFS"/>
    <property type="match status" value="1"/>
</dbReference>
<dbReference type="GO" id="GO:0016020">
    <property type="term" value="C:membrane"/>
    <property type="evidence" value="ECO:0007669"/>
    <property type="project" value="UniProtKB-SubCell"/>
</dbReference>
<dbReference type="Gene3D" id="1.20.1250.20">
    <property type="entry name" value="MFS general substrate transporter like domains"/>
    <property type="match status" value="1"/>
</dbReference>
<feature type="transmembrane region" description="Helical" evidence="5">
    <location>
        <begin position="178"/>
        <end position="195"/>
    </location>
</feature>
<evidence type="ECO:0000313" key="8">
    <source>
        <dbReference type="Proteomes" id="UP000597762"/>
    </source>
</evidence>
<protein>
    <submittedName>
        <fullName evidence="7">SLC22A4_5</fullName>
    </submittedName>
</protein>
<evidence type="ECO:0000256" key="4">
    <source>
        <dbReference type="ARBA" id="ARBA00023136"/>
    </source>
</evidence>
<feature type="transmembrane region" description="Helical" evidence="5">
    <location>
        <begin position="262"/>
        <end position="283"/>
    </location>
</feature>
<dbReference type="OrthoDB" id="10021984at2759"/>
<feature type="transmembrane region" description="Helical" evidence="5">
    <location>
        <begin position="224"/>
        <end position="250"/>
    </location>
</feature>
<keyword evidence="4 5" id="KW-0472">Membrane</keyword>
<evidence type="ECO:0000259" key="6">
    <source>
        <dbReference type="PROSITE" id="PS50850"/>
    </source>
</evidence>
<feature type="transmembrane region" description="Helical" evidence="5">
    <location>
        <begin position="432"/>
        <end position="451"/>
    </location>
</feature>
<feature type="transmembrane region" description="Helical" evidence="5">
    <location>
        <begin position="400"/>
        <end position="420"/>
    </location>
</feature>
<keyword evidence="8" id="KW-1185">Reference proteome</keyword>
<dbReference type="PANTHER" id="PTHR24064">
    <property type="entry name" value="SOLUTE CARRIER FAMILY 22 MEMBER"/>
    <property type="match status" value="1"/>
</dbReference>
<feature type="transmembrane region" description="Helical" evidence="5">
    <location>
        <begin position="289"/>
        <end position="308"/>
    </location>
</feature>
<dbReference type="Proteomes" id="UP000597762">
    <property type="component" value="Unassembled WGS sequence"/>
</dbReference>
<dbReference type="CDD" id="cd17317">
    <property type="entry name" value="MFS_SLC22"/>
    <property type="match status" value="1"/>
</dbReference>
<dbReference type="InterPro" id="IPR005828">
    <property type="entry name" value="MFS_sugar_transport-like"/>
</dbReference>
<feature type="transmembrane region" description="Helical" evidence="5">
    <location>
        <begin position="368"/>
        <end position="388"/>
    </location>
</feature>
<sequence>MDETVELNATLHSLINKLMDKYCLVRHFGGQQIKMCAIMALHKFLSTVAQIIFLSQDRTDRIGNMSDNDAASYQPKSYDIPGSAVTRRCAIPDLPNDTYAIQDTDHADLVKAYIPQHMEDGERKYNNCYFYSNETLGGNGTMHACNSWVYDKSQYQTSVTSDMNLVCDRAIFTSHVKTVFFVGAFIMFLIGGWISDKFGRKITLVSCVLIQGSSSLASSQVNNVYLFLFIRFLSAVGGAGGFGALLVYVTEITSMKYRSRPSLAIQIGFPVAFILISLIAYFIRVWRLLIIIISVPLIPLALLIMWFVPESPRWLMIVNRKKHAGKILNKMAEINKSNFRYEMEHEIETSNSNDRSVKVWKIFTVRTLLKKTLIMMFNWGTMIFVYYGMTLNIGVLAGNVYLNLVLNSIVEISVILFAAIVVDRLGRKKLTLFFMVASGITGILTLFPYLYASKDQYWTITALTTFSRMCVSGASSIIYLYTCELYPTCIRNSSVGFFGAFARVGGVISPYIMDISTLVPGRVGKSLPLMVMGFTCFVSGILIIFLPETTNKPMQDTLDEVMNNKHTNNSECKGEMDETLELNAVA</sequence>
<feature type="domain" description="Major facilitator superfamily (MFS) profile" evidence="6">
    <location>
        <begin position="132"/>
        <end position="551"/>
    </location>
</feature>
<dbReference type="InterPro" id="IPR005829">
    <property type="entry name" value="Sugar_transporter_CS"/>
</dbReference>
<evidence type="ECO:0000256" key="1">
    <source>
        <dbReference type="ARBA" id="ARBA00004141"/>
    </source>
</evidence>
<feature type="transmembrane region" description="Helical" evidence="5">
    <location>
        <begin position="457"/>
        <end position="482"/>
    </location>
</feature>